<organism evidence="10 11">
    <name type="scientific">Paenibacillus allorhizoplanae</name>
    <dbReference type="NCBI Taxonomy" id="2905648"/>
    <lineage>
        <taxon>Bacteria</taxon>
        <taxon>Bacillati</taxon>
        <taxon>Bacillota</taxon>
        <taxon>Bacilli</taxon>
        <taxon>Bacillales</taxon>
        <taxon>Paenibacillaceae</taxon>
        <taxon>Paenibacillus</taxon>
    </lineage>
</organism>
<comment type="similarity">
    <text evidence="2">Belongs to the GerABKC lipoprotein family.</text>
</comment>
<feature type="domain" description="Spore germination GerAC-like C-terminal" evidence="8">
    <location>
        <begin position="208"/>
        <end position="375"/>
    </location>
</feature>
<evidence type="ECO:0000256" key="7">
    <source>
        <dbReference type="ARBA" id="ARBA00023288"/>
    </source>
</evidence>
<dbReference type="PANTHER" id="PTHR35789">
    <property type="entry name" value="SPORE GERMINATION PROTEIN B3"/>
    <property type="match status" value="1"/>
</dbReference>
<comment type="subcellular location">
    <subcellularLocation>
        <location evidence="1">Membrane</location>
        <topology evidence="1">Lipid-anchor</topology>
    </subcellularLocation>
</comment>
<evidence type="ECO:0000313" key="11">
    <source>
        <dbReference type="Proteomes" id="UP000838821"/>
    </source>
</evidence>
<evidence type="ECO:0000256" key="4">
    <source>
        <dbReference type="ARBA" id="ARBA00022729"/>
    </source>
</evidence>
<feature type="domain" description="Spore germination protein N-terminal" evidence="9">
    <location>
        <begin position="25"/>
        <end position="197"/>
    </location>
</feature>
<dbReference type="EMBL" id="CAKMMW010000004">
    <property type="protein sequence ID" value="CAH1202179.1"/>
    <property type="molecule type" value="Genomic_DNA"/>
</dbReference>
<protein>
    <submittedName>
        <fullName evidence="10">Spore germination protein B3</fullName>
    </submittedName>
</protein>
<keyword evidence="3" id="KW-0309">Germination</keyword>
<evidence type="ECO:0000313" key="10">
    <source>
        <dbReference type="EMBL" id="CAH1202179.1"/>
    </source>
</evidence>
<dbReference type="RefSeq" id="WP_236286714.1">
    <property type="nucleotide sequence ID" value="NZ_CAKMMW010000004.1"/>
</dbReference>
<name>A0ABM9C5B7_9BACL</name>
<dbReference type="InterPro" id="IPR008844">
    <property type="entry name" value="Spore_GerAC-like"/>
</dbReference>
<evidence type="ECO:0000256" key="6">
    <source>
        <dbReference type="ARBA" id="ARBA00023139"/>
    </source>
</evidence>
<accession>A0ABM9C5B7</accession>
<keyword evidence="7" id="KW-0449">Lipoprotein</keyword>
<dbReference type="PROSITE" id="PS51257">
    <property type="entry name" value="PROKAR_LIPOPROTEIN"/>
    <property type="match status" value="1"/>
</dbReference>
<dbReference type="Pfam" id="PF25198">
    <property type="entry name" value="Spore_GerAC_N"/>
    <property type="match status" value="1"/>
</dbReference>
<keyword evidence="11" id="KW-1185">Reference proteome</keyword>
<keyword evidence="6" id="KW-0564">Palmitate</keyword>
<dbReference type="InterPro" id="IPR046953">
    <property type="entry name" value="Spore_GerAC-like_C"/>
</dbReference>
<dbReference type="PANTHER" id="PTHR35789:SF1">
    <property type="entry name" value="SPORE GERMINATION PROTEIN B3"/>
    <property type="match status" value="1"/>
</dbReference>
<evidence type="ECO:0000256" key="2">
    <source>
        <dbReference type="ARBA" id="ARBA00007886"/>
    </source>
</evidence>
<evidence type="ECO:0000259" key="8">
    <source>
        <dbReference type="Pfam" id="PF05504"/>
    </source>
</evidence>
<dbReference type="Gene3D" id="6.20.190.10">
    <property type="entry name" value="Nutrient germinant receptor protein C, domain 1"/>
    <property type="match status" value="1"/>
</dbReference>
<dbReference type="Gene3D" id="3.30.300.210">
    <property type="entry name" value="Nutrient germinant receptor protein C, domain 3"/>
    <property type="match status" value="1"/>
</dbReference>
<dbReference type="InterPro" id="IPR038501">
    <property type="entry name" value="Spore_GerAC_C_sf"/>
</dbReference>
<evidence type="ECO:0000256" key="5">
    <source>
        <dbReference type="ARBA" id="ARBA00023136"/>
    </source>
</evidence>
<evidence type="ECO:0000256" key="1">
    <source>
        <dbReference type="ARBA" id="ARBA00004635"/>
    </source>
</evidence>
<evidence type="ECO:0000256" key="3">
    <source>
        <dbReference type="ARBA" id="ARBA00022544"/>
    </source>
</evidence>
<keyword evidence="4" id="KW-0732">Signal</keyword>
<sequence>MNIFLRMNTVIVIASIFLTGCWSHYELTDLVFVMGLAIDTKEDGTVQITTQYYKPKGGKSSSSHGIGNASFNAISTGDSVLPAIRNITGELGRRSQWSHMRVILISEETARRTNIGDLLDIFYRDPEPRLTASIMITKGKAQSYLEKKPTIEQTTSQQIMRSKEALYKYSARTVDSNLLDLGKQLLDKTGNAVIAYVIPNQEKGFKVSGSALFKKNRMVDKLTGDENDGYLMLTNRYNYGLVTVPCGNSGENMQKTETVEVTKFSSKLEYQFVNDKLVVSVKAIAKGSARELKCTTFKSVDAETAFVKKTEEIIVDQMKRTFENLQKKKLDIFLIANRVYQNNENLWNKIEPEWEDYFSHASFDARVTLNLENTGTSAGKPVFSK</sequence>
<proteinExistence type="inferred from homology"/>
<evidence type="ECO:0000259" key="9">
    <source>
        <dbReference type="Pfam" id="PF25198"/>
    </source>
</evidence>
<reference evidence="10" key="1">
    <citation type="submission" date="2022-01" db="EMBL/GenBank/DDBJ databases">
        <authorList>
            <person name="Criscuolo A."/>
        </authorList>
    </citation>
    <scope>NUCLEOTIDE SEQUENCE</scope>
    <source>
        <strain evidence="10">CIP111891</strain>
    </source>
</reference>
<dbReference type="Pfam" id="PF05504">
    <property type="entry name" value="Spore_GerAC"/>
    <property type="match status" value="1"/>
</dbReference>
<dbReference type="InterPro" id="IPR057336">
    <property type="entry name" value="GerAC_N"/>
</dbReference>
<dbReference type="NCBIfam" id="TIGR02887">
    <property type="entry name" value="spore_ger_x_C"/>
    <property type="match status" value="1"/>
</dbReference>
<gene>
    <name evidence="10" type="primary">gerBC_3</name>
    <name evidence="10" type="ORF">PAECIP111891_02020</name>
</gene>
<comment type="caution">
    <text evidence="10">The sequence shown here is derived from an EMBL/GenBank/DDBJ whole genome shotgun (WGS) entry which is preliminary data.</text>
</comment>
<dbReference type="Proteomes" id="UP000838821">
    <property type="component" value="Unassembled WGS sequence"/>
</dbReference>
<keyword evidence="5" id="KW-0472">Membrane</keyword>